<feature type="domain" description="C-type lectin" evidence="3">
    <location>
        <begin position="31"/>
        <end position="145"/>
    </location>
</feature>
<dbReference type="PANTHER" id="PTHR22803">
    <property type="entry name" value="MANNOSE, PHOSPHOLIPASE, LECTIN RECEPTOR RELATED"/>
    <property type="match status" value="1"/>
</dbReference>
<proteinExistence type="evidence at transcript level"/>
<dbReference type="EMBL" id="MT747499">
    <property type="protein sequence ID" value="QNH72433.1"/>
    <property type="molecule type" value="mRNA"/>
</dbReference>
<evidence type="ECO:0000256" key="1">
    <source>
        <dbReference type="ARBA" id="ARBA00023157"/>
    </source>
</evidence>
<dbReference type="SMART" id="SM00034">
    <property type="entry name" value="CLECT"/>
    <property type="match status" value="1"/>
</dbReference>
<dbReference type="InterPro" id="IPR016186">
    <property type="entry name" value="C-type_lectin-like/link_sf"/>
</dbReference>
<keyword evidence="2" id="KW-0732">Signal</keyword>
<name>A0A7G7WYU4_9CNID</name>
<dbReference type="InterPro" id="IPR001304">
    <property type="entry name" value="C-type_lectin-like"/>
</dbReference>
<feature type="signal peptide" evidence="2">
    <location>
        <begin position="1"/>
        <end position="18"/>
    </location>
</feature>
<feature type="chain" id="PRO_5028868050" evidence="2">
    <location>
        <begin position="19"/>
        <end position="155"/>
    </location>
</feature>
<dbReference type="PROSITE" id="PS50041">
    <property type="entry name" value="C_TYPE_LECTIN_2"/>
    <property type="match status" value="1"/>
</dbReference>
<dbReference type="Gene3D" id="3.10.100.10">
    <property type="entry name" value="Mannose-Binding Protein A, subunit A"/>
    <property type="match status" value="1"/>
</dbReference>
<dbReference type="PROSITE" id="PS00615">
    <property type="entry name" value="C_TYPE_LECTIN_1"/>
    <property type="match status" value="1"/>
</dbReference>
<dbReference type="AlphaFoldDB" id="A0A7G7WYU4"/>
<evidence type="ECO:0000313" key="4">
    <source>
        <dbReference type="EMBL" id="QNH72433.1"/>
    </source>
</evidence>
<keyword evidence="1" id="KW-1015">Disulfide bond</keyword>
<evidence type="ECO:0000256" key="2">
    <source>
        <dbReference type="SAM" id="SignalP"/>
    </source>
</evidence>
<dbReference type="SUPFAM" id="SSF56436">
    <property type="entry name" value="C-type lectin-like"/>
    <property type="match status" value="1"/>
</dbReference>
<dbReference type="Pfam" id="PF00059">
    <property type="entry name" value="Lectin_C"/>
    <property type="match status" value="1"/>
</dbReference>
<reference evidence="4" key="1">
    <citation type="journal article" date="2020" name="Mar. Drugs">
        <title>Transcriptomic Analysis of Four Cerianthid (Cnidaria, Ceriantharia) Venoms.</title>
        <authorList>
            <person name="Klompen A.M.L."/>
            <person name="Macrander J."/>
            <person name="Reitzel A.M."/>
            <person name="Stampar S.N."/>
        </authorList>
    </citation>
    <scope>NUCLEOTIDE SEQUENCE</scope>
</reference>
<reference evidence="4" key="2">
    <citation type="submission" date="2020-07" db="EMBL/GenBank/DDBJ databases">
        <authorList>
            <person name="Klompen A.L."/>
            <person name="Macrander J."/>
            <person name="Reitzel A.M."/>
            <person name="Stampar S.N."/>
        </authorList>
    </citation>
    <scope>NUCLEOTIDE SEQUENCE</scope>
</reference>
<dbReference type="InterPro" id="IPR018378">
    <property type="entry name" value="C-type_lectin_CS"/>
</dbReference>
<accession>A0A7G7WYU4</accession>
<protein>
    <submittedName>
        <fullName evidence="4">Toxin candidate TRINITY_DN13207_c0_g2_i1.p1</fullName>
    </submittedName>
</protein>
<dbReference type="InterPro" id="IPR050111">
    <property type="entry name" value="C-type_lectin/snaclec_domain"/>
</dbReference>
<dbReference type="InterPro" id="IPR016187">
    <property type="entry name" value="CTDL_fold"/>
</dbReference>
<evidence type="ECO:0000259" key="3">
    <source>
        <dbReference type="PROSITE" id="PS50041"/>
    </source>
</evidence>
<organism evidence="4">
    <name type="scientific">Pachycerianthus borealis</name>
    <dbReference type="NCBI Taxonomy" id="2736680"/>
    <lineage>
        <taxon>Eukaryota</taxon>
        <taxon>Metazoa</taxon>
        <taxon>Cnidaria</taxon>
        <taxon>Anthozoa</taxon>
        <taxon>Ceriantharia</taxon>
        <taxon>Spirularia</taxon>
        <taxon>Cerianthidae</taxon>
        <taxon>Pachycerianthus</taxon>
    </lineage>
</organism>
<sequence length="155" mass="18490">MIQIIALVFSLLLSQVEASLCQNCPNTWVSFDNHCYRINYWTATSWHTAQRRCMDYGADLASIRYPEEQEFVFEWVKRVNKMHHNKYYWIGLNDIEKEKKWRWIDGSTYYYKNWSGNQPNNAHGIQDCTVIGSQGTWSDFACKNKGYRYICKKKC</sequence>